<reference evidence="2 3" key="1">
    <citation type="submission" date="2021-06" db="EMBL/GenBank/DDBJ databases">
        <authorList>
            <person name="Lee D.H."/>
        </authorList>
    </citation>
    <scope>NUCLEOTIDE SEQUENCE [LARGE SCALE GENOMIC DNA]</scope>
    <source>
        <strain evidence="2 3">MMS21-HV4-11</strain>
    </source>
</reference>
<dbReference type="EMBL" id="JAHOPB010000001">
    <property type="protein sequence ID" value="MBU8873157.1"/>
    <property type="molecule type" value="Genomic_DNA"/>
</dbReference>
<proteinExistence type="predicted"/>
<feature type="domain" description="YgjP-like metallopeptidase" evidence="1">
    <location>
        <begin position="42"/>
        <end position="239"/>
    </location>
</feature>
<dbReference type="PANTHER" id="PTHR30399">
    <property type="entry name" value="UNCHARACTERIZED PROTEIN YGJP"/>
    <property type="match status" value="1"/>
</dbReference>
<protein>
    <submittedName>
        <fullName evidence="2">M48 family metallopeptidase</fullName>
    </submittedName>
</protein>
<dbReference type="InterPro" id="IPR002725">
    <property type="entry name" value="YgjP-like_metallopeptidase"/>
</dbReference>
<dbReference type="PANTHER" id="PTHR30399:SF1">
    <property type="entry name" value="UTP PYROPHOSPHATASE"/>
    <property type="match status" value="1"/>
</dbReference>
<name>A0ABS6IEY3_9HYPH</name>
<dbReference type="RefSeq" id="WP_216957419.1">
    <property type="nucleotide sequence ID" value="NZ_JAHOPB010000001.1"/>
</dbReference>
<dbReference type="CDD" id="cd07344">
    <property type="entry name" value="M48_yhfN_like"/>
    <property type="match status" value="1"/>
</dbReference>
<keyword evidence="3" id="KW-1185">Reference proteome</keyword>
<evidence type="ECO:0000313" key="3">
    <source>
        <dbReference type="Proteomes" id="UP000727907"/>
    </source>
</evidence>
<dbReference type="InterPro" id="IPR053136">
    <property type="entry name" value="UTP_pyrophosphatase-like"/>
</dbReference>
<evidence type="ECO:0000259" key="1">
    <source>
        <dbReference type="Pfam" id="PF01863"/>
    </source>
</evidence>
<sequence length="249" mass="27875">MSPSSWFSRFLPKATPEPEQLTIAHAGDTLPVTFVRNARARRASLRVDPANRRIVLTAPLRMARGTAVNFAEAQAGWIAARLGRLPERRPFVDGAEIPLFGVPHRVRHHPGARGTVWRENGEIHVAGRAEHLPRRLKDWLTAELREQLVPLVHAKAARAERPVKRITVRDTRSRWGSCGPDAAMSFSWRLVFAPPEVLDYLAAHEAAHLVHLNHGPRFWALARALCDGPIEGPQAWLKRNGETLLQYGS</sequence>
<dbReference type="Pfam" id="PF01863">
    <property type="entry name" value="YgjP-like"/>
    <property type="match status" value="1"/>
</dbReference>
<organism evidence="2 3">
    <name type="scientific">Reyranella humidisoli</name>
    <dbReference type="NCBI Taxonomy" id="2849149"/>
    <lineage>
        <taxon>Bacteria</taxon>
        <taxon>Pseudomonadati</taxon>
        <taxon>Pseudomonadota</taxon>
        <taxon>Alphaproteobacteria</taxon>
        <taxon>Hyphomicrobiales</taxon>
        <taxon>Reyranellaceae</taxon>
        <taxon>Reyranella</taxon>
    </lineage>
</organism>
<dbReference type="Proteomes" id="UP000727907">
    <property type="component" value="Unassembled WGS sequence"/>
</dbReference>
<accession>A0ABS6IEY3</accession>
<evidence type="ECO:0000313" key="2">
    <source>
        <dbReference type="EMBL" id="MBU8873157.1"/>
    </source>
</evidence>
<gene>
    <name evidence="2" type="ORF">KQ910_05250</name>
</gene>
<comment type="caution">
    <text evidence="2">The sequence shown here is derived from an EMBL/GenBank/DDBJ whole genome shotgun (WGS) entry which is preliminary data.</text>
</comment>